<evidence type="ECO:0000256" key="1">
    <source>
        <dbReference type="SAM" id="MobiDB-lite"/>
    </source>
</evidence>
<protein>
    <submittedName>
        <fullName evidence="2">Uncharacterized protein</fullName>
    </submittedName>
</protein>
<accession>A0A5J5BT00</accession>
<feature type="region of interest" description="Disordered" evidence="1">
    <location>
        <begin position="128"/>
        <end position="156"/>
    </location>
</feature>
<dbReference type="Proteomes" id="UP000325577">
    <property type="component" value="Linkage Group LG10"/>
</dbReference>
<reference evidence="2 3" key="1">
    <citation type="submission" date="2019-09" db="EMBL/GenBank/DDBJ databases">
        <title>A chromosome-level genome assembly of the Chinese tupelo Nyssa sinensis.</title>
        <authorList>
            <person name="Yang X."/>
            <person name="Kang M."/>
            <person name="Yang Y."/>
            <person name="Xiong H."/>
            <person name="Wang M."/>
            <person name="Zhang Z."/>
            <person name="Wang Z."/>
            <person name="Wu H."/>
            <person name="Ma T."/>
            <person name="Liu J."/>
            <person name="Xi Z."/>
        </authorList>
    </citation>
    <scope>NUCLEOTIDE SEQUENCE [LARGE SCALE GENOMIC DNA]</scope>
    <source>
        <strain evidence="2">J267</strain>
        <tissue evidence="2">Leaf</tissue>
    </source>
</reference>
<proteinExistence type="predicted"/>
<evidence type="ECO:0000313" key="2">
    <source>
        <dbReference type="EMBL" id="KAA8545794.1"/>
    </source>
</evidence>
<name>A0A5J5BT00_9ASTE</name>
<gene>
    <name evidence="2" type="ORF">F0562_020755</name>
</gene>
<evidence type="ECO:0000313" key="3">
    <source>
        <dbReference type="Proteomes" id="UP000325577"/>
    </source>
</evidence>
<sequence length="305" mass="34840">MLTFMAIRRLFLSTERSTTSPPHIFFSSPAFFGGCYLSVSEKTFLKRLSLLQFLRRKEKVCTRCMTSASELFHNRSSRLDRKNVKLGFESSMDRTFHHSHGNRRHFHSTRSYRHGLFGFDPFRISPRLRHPSHRPSHSENESVQIEQASSQSAAADIVSSENFSNIRNRLRSSGNDGLPGTVLLARERLLERLRSVSLSENRRSNRASSGINPNDFRLVDAGNRETEISREWQAGGIPYTDSIIQTDRLLVREGTSKRPPGLTKEALDCLHLEVFSKMENNDEGTIISRASWECRYMSGEFPGGR</sequence>
<keyword evidence="3" id="KW-1185">Reference proteome</keyword>
<organism evidence="2 3">
    <name type="scientific">Nyssa sinensis</name>
    <dbReference type="NCBI Taxonomy" id="561372"/>
    <lineage>
        <taxon>Eukaryota</taxon>
        <taxon>Viridiplantae</taxon>
        <taxon>Streptophyta</taxon>
        <taxon>Embryophyta</taxon>
        <taxon>Tracheophyta</taxon>
        <taxon>Spermatophyta</taxon>
        <taxon>Magnoliopsida</taxon>
        <taxon>eudicotyledons</taxon>
        <taxon>Gunneridae</taxon>
        <taxon>Pentapetalae</taxon>
        <taxon>asterids</taxon>
        <taxon>Cornales</taxon>
        <taxon>Nyssaceae</taxon>
        <taxon>Nyssa</taxon>
    </lineage>
</organism>
<dbReference type="AlphaFoldDB" id="A0A5J5BT00"/>
<feature type="compositionally biased region" description="Low complexity" evidence="1">
    <location>
        <begin position="141"/>
        <end position="156"/>
    </location>
</feature>
<dbReference type="EMBL" id="CM018033">
    <property type="protein sequence ID" value="KAA8545794.1"/>
    <property type="molecule type" value="Genomic_DNA"/>
</dbReference>
<dbReference type="OrthoDB" id="8062037at2759"/>